<evidence type="ECO:0000313" key="3">
    <source>
        <dbReference type="EMBL" id="GBN52105.1"/>
    </source>
</evidence>
<dbReference type="Pfam" id="PF05970">
    <property type="entry name" value="PIF1"/>
    <property type="match status" value="1"/>
</dbReference>
<dbReference type="GO" id="GO:0000723">
    <property type="term" value="P:telomere maintenance"/>
    <property type="evidence" value="ECO:0007669"/>
    <property type="project" value="InterPro"/>
</dbReference>
<proteinExistence type="inferred from homology"/>
<dbReference type="GO" id="GO:0005524">
    <property type="term" value="F:ATP binding"/>
    <property type="evidence" value="ECO:0007669"/>
    <property type="project" value="UniProtKB-KW"/>
</dbReference>
<evidence type="ECO:0000259" key="2">
    <source>
        <dbReference type="Pfam" id="PF05970"/>
    </source>
</evidence>
<dbReference type="InterPro" id="IPR010285">
    <property type="entry name" value="DNA_helicase_pif1-like_DEAD"/>
</dbReference>
<keyword evidence="1" id="KW-0547">Nucleotide-binding</keyword>
<dbReference type="Proteomes" id="UP000499080">
    <property type="component" value="Unassembled WGS sequence"/>
</dbReference>
<evidence type="ECO:0000313" key="4">
    <source>
        <dbReference type="Proteomes" id="UP000499080"/>
    </source>
</evidence>
<keyword evidence="1" id="KW-0378">Hydrolase</keyword>
<keyword evidence="1" id="KW-0347">Helicase</keyword>
<comment type="cofactor">
    <cofactor evidence="1">
        <name>Mg(2+)</name>
        <dbReference type="ChEBI" id="CHEBI:18420"/>
    </cofactor>
</comment>
<organism evidence="3 4">
    <name type="scientific">Araneus ventricosus</name>
    <name type="common">Orbweaver spider</name>
    <name type="synonym">Epeira ventricosa</name>
    <dbReference type="NCBI Taxonomy" id="182803"/>
    <lineage>
        <taxon>Eukaryota</taxon>
        <taxon>Metazoa</taxon>
        <taxon>Ecdysozoa</taxon>
        <taxon>Arthropoda</taxon>
        <taxon>Chelicerata</taxon>
        <taxon>Arachnida</taxon>
        <taxon>Araneae</taxon>
        <taxon>Araneomorphae</taxon>
        <taxon>Entelegynae</taxon>
        <taxon>Araneoidea</taxon>
        <taxon>Araneidae</taxon>
        <taxon>Araneus</taxon>
    </lineage>
</organism>
<dbReference type="OrthoDB" id="6434334at2759"/>
<keyword evidence="1" id="KW-0067">ATP-binding</keyword>
<dbReference type="GO" id="GO:0006310">
    <property type="term" value="P:DNA recombination"/>
    <property type="evidence" value="ECO:0007669"/>
    <property type="project" value="UniProtKB-KW"/>
</dbReference>
<sequence>MSHTWAVEALARNMKDIDNYQSIIGGIVELMTGGFRQIVPVITSDKPADEINACLKASPLREHVKTFHFTSNMRVQLFNDTESGQYAVTLLKIGNGRFKT</sequence>
<comment type="caution">
    <text evidence="3">The sequence shown here is derived from an EMBL/GenBank/DDBJ whole genome shotgun (WGS) entry which is preliminary data.</text>
</comment>
<feature type="domain" description="DNA helicase Pif1-like DEAD-box helicase" evidence="2">
    <location>
        <begin position="1"/>
        <end position="99"/>
    </location>
</feature>
<name>A0A4Y2PJF3_ARAVE</name>
<gene>
    <name evidence="3" type="ORF">AVEN_10331_1</name>
</gene>
<dbReference type="AlphaFoldDB" id="A0A4Y2PJF3"/>
<dbReference type="EMBL" id="BGPR01133813">
    <property type="protein sequence ID" value="GBN52105.1"/>
    <property type="molecule type" value="Genomic_DNA"/>
</dbReference>
<reference evidence="3 4" key="1">
    <citation type="journal article" date="2019" name="Sci. Rep.">
        <title>Orb-weaving spider Araneus ventricosus genome elucidates the spidroin gene catalogue.</title>
        <authorList>
            <person name="Kono N."/>
            <person name="Nakamura H."/>
            <person name="Ohtoshi R."/>
            <person name="Moran D.A.P."/>
            <person name="Shinohara A."/>
            <person name="Yoshida Y."/>
            <person name="Fujiwara M."/>
            <person name="Mori M."/>
            <person name="Tomita M."/>
            <person name="Arakawa K."/>
        </authorList>
    </citation>
    <scope>NUCLEOTIDE SEQUENCE [LARGE SCALE GENOMIC DNA]</scope>
</reference>
<comment type="catalytic activity">
    <reaction evidence="1">
        <text>ATP + H2O = ADP + phosphate + H(+)</text>
        <dbReference type="Rhea" id="RHEA:13065"/>
        <dbReference type="ChEBI" id="CHEBI:15377"/>
        <dbReference type="ChEBI" id="CHEBI:15378"/>
        <dbReference type="ChEBI" id="CHEBI:30616"/>
        <dbReference type="ChEBI" id="CHEBI:43474"/>
        <dbReference type="ChEBI" id="CHEBI:456216"/>
        <dbReference type="EC" id="5.6.2.3"/>
    </reaction>
</comment>
<comment type="similarity">
    <text evidence="1">Belongs to the helicase family.</text>
</comment>
<accession>A0A4Y2PJF3</accession>
<keyword evidence="4" id="KW-1185">Reference proteome</keyword>
<dbReference type="GO" id="GO:0006281">
    <property type="term" value="P:DNA repair"/>
    <property type="evidence" value="ECO:0007669"/>
    <property type="project" value="UniProtKB-KW"/>
</dbReference>
<evidence type="ECO:0000256" key="1">
    <source>
        <dbReference type="RuleBase" id="RU363044"/>
    </source>
</evidence>
<keyword evidence="1" id="KW-0227">DNA damage</keyword>
<keyword evidence="1" id="KW-0234">DNA repair</keyword>
<dbReference type="GO" id="GO:0043139">
    <property type="term" value="F:5'-3' DNA helicase activity"/>
    <property type="evidence" value="ECO:0007669"/>
    <property type="project" value="UniProtKB-EC"/>
</dbReference>
<protein>
    <recommendedName>
        <fullName evidence="1">ATP-dependent DNA helicase</fullName>
        <ecNumber evidence="1">5.6.2.3</ecNumber>
    </recommendedName>
</protein>
<keyword evidence="1" id="KW-0233">DNA recombination</keyword>
<dbReference type="GO" id="GO:0016887">
    <property type="term" value="F:ATP hydrolysis activity"/>
    <property type="evidence" value="ECO:0007669"/>
    <property type="project" value="RHEA"/>
</dbReference>
<dbReference type="EC" id="5.6.2.3" evidence="1"/>